<keyword evidence="3" id="KW-0496">Mitochondrion</keyword>
<evidence type="ECO:0000256" key="1">
    <source>
        <dbReference type="ARBA" id="ARBA00022980"/>
    </source>
</evidence>
<sequence>MNQKLELQFNLTNKHMYAILVHKNNILISLSTQDPYVVKALAHKTDHFAARFIAQRFAQRVIESGLEHYNITFIRNKIFHGKLKTFIATLQQNKIINGKKQK</sequence>
<evidence type="ECO:0000313" key="3">
    <source>
        <dbReference type="EMBL" id="AGH24515.1"/>
    </source>
</evidence>
<name>M4QEJ9_SECEC</name>
<accession>M4QEJ9</accession>
<reference evidence="3" key="2">
    <citation type="journal article" date="2004" name="RNA">
        <title>Mitochondrial 3' tRNA editing in the jakobid Seculamonas ecuadoriensis: a novel mechanism and implications for tRNA processing.</title>
        <authorList>
            <person name="Leigh J."/>
            <person name="Lang B.F."/>
        </authorList>
    </citation>
    <scope>NUCLEOTIDE SEQUENCE</scope>
    <source>
        <strain evidence="3">ATCC 50688</strain>
    </source>
</reference>
<organism evidence="3">
    <name type="scientific">Seculamonas ecuadoriensis</name>
    <name type="common">Flagellate</name>
    <dbReference type="NCBI Taxonomy" id="221724"/>
    <lineage>
        <taxon>Eukaryota</taxon>
        <taxon>Discoba</taxon>
        <taxon>Jakobida</taxon>
        <taxon>Histionina</taxon>
        <taxon>Seculamonas</taxon>
    </lineage>
</organism>
<dbReference type="EMBL" id="KC353359">
    <property type="protein sequence ID" value="AGH24515.1"/>
    <property type="molecule type" value="Genomic_DNA"/>
</dbReference>
<proteinExistence type="predicted"/>
<dbReference type="Gene3D" id="3.30.420.80">
    <property type="entry name" value="Ribosomal protein S11"/>
    <property type="match status" value="1"/>
</dbReference>
<evidence type="ECO:0000256" key="2">
    <source>
        <dbReference type="ARBA" id="ARBA00023274"/>
    </source>
</evidence>
<dbReference type="GO" id="GO:0005840">
    <property type="term" value="C:ribosome"/>
    <property type="evidence" value="ECO:0007669"/>
    <property type="project" value="UniProtKB-KW"/>
</dbReference>
<gene>
    <name evidence="3" type="primary">rpl18</name>
</gene>
<geneLocation type="mitochondrion" evidence="3"/>
<reference evidence="3" key="4">
    <citation type="journal article" date="2013" name="Genome Biol. Evol.">
        <title>Strikingly bacteria-like and gene-rich mitochondrial genomes throughout jakobid protists.</title>
        <authorList>
            <person name="Burger G."/>
            <person name="Gray M.W."/>
            <person name="Forget L."/>
            <person name="Lang B.F."/>
        </authorList>
    </citation>
    <scope>NUCLEOTIDE SEQUENCE</scope>
    <source>
        <strain evidence="3">ATCC 50688</strain>
    </source>
</reference>
<keyword evidence="1 3" id="KW-0689">Ribosomal protein</keyword>
<dbReference type="GO" id="GO:0006412">
    <property type="term" value="P:translation"/>
    <property type="evidence" value="ECO:0007669"/>
    <property type="project" value="InterPro"/>
</dbReference>
<keyword evidence="2" id="KW-0687">Ribonucleoprotein</keyword>
<dbReference type="RefSeq" id="YP_007890820.1">
    <property type="nucleotide sequence ID" value="NC_021128.1"/>
</dbReference>
<protein>
    <submittedName>
        <fullName evidence="3">Ribosomal protein L18</fullName>
    </submittedName>
</protein>
<dbReference type="InterPro" id="IPR036967">
    <property type="entry name" value="Ribosomal_uS11_sf"/>
</dbReference>
<dbReference type="SUPFAM" id="SSF53137">
    <property type="entry name" value="Translational machinery components"/>
    <property type="match status" value="1"/>
</dbReference>
<dbReference type="AlphaFoldDB" id="M4QEJ9"/>
<reference evidence="3" key="3">
    <citation type="journal article" date="2006" name="RNA">
        <title>Hybrid E. coli--Mitochondrial ribonuclease P RNAs are catalytically active.</title>
        <authorList>
            <person name="Seif E."/>
            <person name="Cadieux A."/>
            <person name="Lang B.F."/>
        </authorList>
    </citation>
    <scope>NUCLEOTIDE SEQUENCE</scope>
    <source>
        <strain evidence="3">ATCC 50688</strain>
    </source>
</reference>
<dbReference type="GO" id="GO:1990904">
    <property type="term" value="C:ribonucleoprotein complex"/>
    <property type="evidence" value="ECO:0007669"/>
    <property type="project" value="UniProtKB-KW"/>
</dbReference>
<reference evidence="3" key="1">
    <citation type="journal article" date="2003" name="Mol. Biol. Evol.">
        <title>Structure of the bc1 complex from Seculamonas ecuadoriensis, a jakobid flagellate with an ancestral mitochondrial genome.</title>
        <authorList>
            <person name="Marx S."/>
            <person name="Baumgartner M."/>
            <person name="Kannan S."/>
            <person name="Braun H.P."/>
            <person name="Lang B.F."/>
            <person name="Burger G."/>
        </authorList>
    </citation>
    <scope>NUCLEOTIDE SEQUENCE</scope>
    <source>
        <strain evidence="3">ATCC 50688</strain>
    </source>
</reference>
<dbReference type="GO" id="GO:0003735">
    <property type="term" value="F:structural constituent of ribosome"/>
    <property type="evidence" value="ECO:0007669"/>
    <property type="project" value="InterPro"/>
</dbReference>
<dbReference type="GeneID" id="15333308"/>